<dbReference type="EMBL" id="LGRX02024847">
    <property type="protein sequence ID" value="KAK3253385.1"/>
    <property type="molecule type" value="Genomic_DNA"/>
</dbReference>
<dbReference type="Gene3D" id="3.30.40.220">
    <property type="match status" value="1"/>
</dbReference>
<evidence type="ECO:0000313" key="3">
    <source>
        <dbReference type="Proteomes" id="UP001190700"/>
    </source>
</evidence>
<comment type="caution">
    <text evidence="2">The sequence shown here is derived from an EMBL/GenBank/DDBJ whole genome shotgun (WGS) entry which is preliminary data.</text>
</comment>
<sequence>MHTLRTYFARASDSPPPTDLANVRTVAREEVGEEAKRIADWTAAARELFVRAKEGAKKRDIDFALPSPDFLADLAEAQKGRCAITGLRMLPRQPAESEGLPSDECWRRFAPSVDRIRSDGHYTRDNVQLTCVFVNVGKAEADDESFKRFLRGLAPDPTDEYSNDVSTILLRPPKREAPTRGDVVKRKREVALLQCDAKENGATEFLDFPFFISDGHEGLMRDFCEQDANAAIRVFAEALQHTKLVILDHGMLQNSQGVAVSKSRAKELLTSAGRKAAEELVRNGWRHGPLWAARGLQKISYDEKNLSLIFGTRGRIYGHAVNLKQRQRDQEGRNVNSSIADALSTEQPNVTRSFALLRRFEFEKDLTPFDRDKHLLNAMRMAASPTLVRNRIQAWRKLNKILPTMPWNRQPTDRGTGWFFSEVHTSEQVRAMIGVDGEYYLYGDGYGDFDDLWRWLFANDLARHTRWYHQKRTDDRTAPLWTLYGVPVSPRLAPSDLGTGRAGSWSSMHRPIIWITRVPTVASRDTPRDVIEKYTKLFRIGVRALLWRKRATERVYHPRNLLPLAENAECEPRFARE</sequence>
<name>A0AAE0CFV8_9CHLO</name>
<dbReference type="AlphaFoldDB" id="A0AAE0CFV8"/>
<organism evidence="2 3">
    <name type="scientific">Cymbomonas tetramitiformis</name>
    <dbReference type="NCBI Taxonomy" id="36881"/>
    <lineage>
        <taxon>Eukaryota</taxon>
        <taxon>Viridiplantae</taxon>
        <taxon>Chlorophyta</taxon>
        <taxon>Pyramimonadophyceae</taxon>
        <taxon>Pyramimonadales</taxon>
        <taxon>Pyramimonadaceae</taxon>
        <taxon>Cymbomonas</taxon>
    </lineage>
</organism>
<dbReference type="Proteomes" id="UP001190700">
    <property type="component" value="Unassembled WGS sequence"/>
</dbReference>
<reference evidence="2 3" key="1">
    <citation type="journal article" date="2015" name="Genome Biol. Evol.">
        <title>Comparative Genomics of a Bacterivorous Green Alga Reveals Evolutionary Causalities and Consequences of Phago-Mixotrophic Mode of Nutrition.</title>
        <authorList>
            <person name="Burns J.A."/>
            <person name="Paasch A."/>
            <person name="Narechania A."/>
            <person name="Kim E."/>
        </authorList>
    </citation>
    <scope>NUCLEOTIDE SEQUENCE [LARGE SCALE GENOMIC DNA]</scope>
    <source>
        <strain evidence="2 3">PLY_AMNH</strain>
    </source>
</reference>
<feature type="region of interest" description="Disordered" evidence="1">
    <location>
        <begin position="1"/>
        <end position="20"/>
    </location>
</feature>
<evidence type="ECO:0000256" key="1">
    <source>
        <dbReference type="SAM" id="MobiDB-lite"/>
    </source>
</evidence>
<gene>
    <name evidence="2" type="ORF">CYMTET_37384</name>
</gene>
<keyword evidence="3" id="KW-1185">Reference proteome</keyword>
<protein>
    <submittedName>
        <fullName evidence="2">Uncharacterized protein</fullName>
    </submittedName>
</protein>
<proteinExistence type="predicted"/>
<accession>A0AAE0CFV8</accession>
<evidence type="ECO:0000313" key="2">
    <source>
        <dbReference type="EMBL" id="KAK3253385.1"/>
    </source>
</evidence>